<dbReference type="Gene3D" id="3.40.50.150">
    <property type="entry name" value="Vaccinia Virus protein VP39"/>
    <property type="match status" value="1"/>
</dbReference>
<gene>
    <name evidence="5" type="ORF">B840_12515</name>
</gene>
<evidence type="ECO:0000313" key="6">
    <source>
        <dbReference type="Proteomes" id="UP000031928"/>
    </source>
</evidence>
<dbReference type="HOGENOM" id="CLU_054182_0_0_11"/>
<dbReference type="KEGG" id="cmq:B840_12515"/>
<dbReference type="AlphaFoldDB" id="A0A0B6TZD6"/>
<dbReference type="InterPro" id="IPR002295">
    <property type="entry name" value="N4/N6-MTase_EcoPI_Mod-like"/>
</dbReference>
<evidence type="ECO:0000256" key="3">
    <source>
        <dbReference type="ARBA" id="ARBA00022691"/>
    </source>
</evidence>
<dbReference type="PRINTS" id="PR00506">
    <property type="entry name" value="D21N6MTFRASE"/>
</dbReference>
<keyword evidence="6" id="KW-1185">Reference proteome</keyword>
<dbReference type="REBASE" id="102375">
    <property type="entry name" value="M.Cma44953ORF12515P"/>
</dbReference>
<keyword evidence="1" id="KW-0489">Methyltransferase</keyword>
<evidence type="ECO:0000256" key="1">
    <source>
        <dbReference type="ARBA" id="ARBA00022603"/>
    </source>
</evidence>
<evidence type="ECO:0000256" key="2">
    <source>
        <dbReference type="ARBA" id="ARBA00022679"/>
    </source>
</evidence>
<dbReference type="Proteomes" id="UP000031928">
    <property type="component" value="Plasmid pCmarinum2"/>
</dbReference>
<dbReference type="EMBL" id="CP007791">
    <property type="protein sequence ID" value="AJK70071.1"/>
    <property type="molecule type" value="Genomic_DNA"/>
</dbReference>
<keyword evidence="2" id="KW-0808">Transferase</keyword>
<dbReference type="InterPro" id="IPR029063">
    <property type="entry name" value="SAM-dependent_MTases_sf"/>
</dbReference>
<evidence type="ECO:0000313" key="5">
    <source>
        <dbReference type="EMBL" id="AJK70071.1"/>
    </source>
</evidence>
<keyword evidence="3" id="KW-0949">S-adenosyl-L-methionine</keyword>
<dbReference type="GO" id="GO:0003677">
    <property type="term" value="F:DNA binding"/>
    <property type="evidence" value="ECO:0007669"/>
    <property type="project" value="InterPro"/>
</dbReference>
<reference evidence="5 6" key="1">
    <citation type="submission" date="2014-05" db="EMBL/GenBank/DDBJ databases">
        <title>Complete genome sequence of Corynebacterium marinum DSM 44953.</title>
        <authorList>
            <person name="Schaffert L."/>
            <person name="Albersmeier A."/>
            <person name="Kalinowski J."/>
            <person name="Ruckert C."/>
        </authorList>
    </citation>
    <scope>NUCLEOTIDE SEQUENCE [LARGE SCALE GENOMIC DNA]</scope>
    <source>
        <strain evidence="5 6">DSM 44953</strain>
        <plasmid evidence="5 6">pCmarinum2</plasmid>
    </source>
</reference>
<geneLocation type="plasmid" evidence="5 6">
    <name>pCmarinum2</name>
</geneLocation>
<proteinExistence type="predicted"/>
<name>A0A0B6TZD6_9CORY</name>
<dbReference type="Pfam" id="PF01555">
    <property type="entry name" value="N6_N4_Mtase"/>
    <property type="match status" value="1"/>
</dbReference>
<organism evidence="5 6">
    <name type="scientific">Corynebacterium marinum DSM 44953</name>
    <dbReference type="NCBI Taxonomy" id="1224162"/>
    <lineage>
        <taxon>Bacteria</taxon>
        <taxon>Bacillati</taxon>
        <taxon>Actinomycetota</taxon>
        <taxon>Actinomycetes</taxon>
        <taxon>Mycobacteriales</taxon>
        <taxon>Corynebacteriaceae</taxon>
        <taxon>Corynebacterium</taxon>
    </lineage>
</organism>
<dbReference type="GO" id="GO:0008170">
    <property type="term" value="F:N-methyltransferase activity"/>
    <property type="evidence" value="ECO:0007669"/>
    <property type="project" value="InterPro"/>
</dbReference>
<protein>
    <recommendedName>
        <fullName evidence="4">DNA methylase N-4/N-6 domain-containing protein</fullName>
    </recommendedName>
</protein>
<dbReference type="InterPro" id="IPR002941">
    <property type="entry name" value="DNA_methylase_N4/N6"/>
</dbReference>
<sequence length="399" mass="44413">MQYPGRGRHWSLGQRDILAAMNEWAPYRLEDLHDEEHRAAIEGIPLSRAKTGIKALVLDVPVEEARELVEKRRQAGPLPRYLIRSKGSIGRKMYVPSTGMVPRTWWTNEEVGHNREAKAEIKALTPGTKPFATPKPERLLERIIHIASNPGDIVLDVFAGSGTTAAVAHKMGRRWVTCELLEDTMERFTRPRLARVINGEDPGGVTMATDLEPKIDRVKVPQKNTPEDMKDAVTLIGRVLQQEGLPTDDIAALTEARKLLAMRNKEVINWRGGGSFRVARLSPSCFDYDPNLDLVTLTEAATGQVLVESVAANLNFRLTPDHRYFHGVRGAMRLVVVEGRLDRAKVDDLIAHLADGEGLTIAATEIDDGVRQYLRSLGRGCRAVHVPSEIFTYSSAKEQ</sequence>
<evidence type="ECO:0000259" key="4">
    <source>
        <dbReference type="Pfam" id="PF01555"/>
    </source>
</evidence>
<dbReference type="SUPFAM" id="SSF53335">
    <property type="entry name" value="S-adenosyl-L-methionine-dependent methyltransferases"/>
    <property type="match status" value="1"/>
</dbReference>
<accession>A0A0B6TZD6</accession>
<keyword evidence="5" id="KW-0614">Plasmid</keyword>
<dbReference type="GO" id="GO:0032259">
    <property type="term" value="P:methylation"/>
    <property type="evidence" value="ECO:0007669"/>
    <property type="project" value="UniProtKB-KW"/>
</dbReference>
<feature type="domain" description="DNA methylase N-4/N-6" evidence="4">
    <location>
        <begin position="99"/>
        <end position="186"/>
    </location>
</feature>